<dbReference type="Pfam" id="PF00501">
    <property type="entry name" value="AMP-binding"/>
    <property type="match status" value="1"/>
</dbReference>
<keyword evidence="4" id="KW-1185">Reference proteome</keyword>
<dbReference type="AlphaFoldDB" id="A0A0M1N2S4"/>
<dbReference type="InterPro" id="IPR000873">
    <property type="entry name" value="AMP-dep_synth/lig_dom"/>
</dbReference>
<sequence>MGAVLHGEKTHIQSLSTFFDNWHDRGTTIEYVSPEEVQEYHLHALNLTLQYVWDNNAYYRDQLIQAGFDSPQLDSLQDLSRVPFLIKDTLQGDKDKLLCCDSRKIGQVHTTSGTTGQPLYLSYSLADQFIHEFIPKYTTLFDDHENDVVGIALPYEFSQAALGFQRLYQFIYGATVLSLGKGGYLSTIDKTLDILKVYNATILITTPSYASILAEECEKLGIVLGEDIRLKKIWITGEGCSPQFRNRLEDWWKCPVHFLYGSTEIGVIGVECSEHHGYHLAEGHVKVEVVDIQSGEPLAYGEVGEIVMTSLLKEAMPFIRYRTGDIGYLEKSNCSLGIQLDTLHLRGRMAGQLEIDGKPVSPMMLEHFLMEVPDISMWYHFILDEEGFTIEVEPFKTDLTEEEIAEKVQRHMKQKIGLDFRVKVTSQLPRTYSKVNRIIRKPN</sequence>
<dbReference type="PANTHER" id="PTHR43845">
    <property type="entry name" value="BLR5969 PROTEIN"/>
    <property type="match status" value="1"/>
</dbReference>
<proteinExistence type="predicted"/>
<dbReference type="PANTHER" id="PTHR43845:SF1">
    <property type="entry name" value="BLR5969 PROTEIN"/>
    <property type="match status" value="1"/>
</dbReference>
<dbReference type="EMBL" id="LIUT01000008">
    <property type="protein sequence ID" value="KOR76446.1"/>
    <property type="molecule type" value="Genomic_DNA"/>
</dbReference>
<dbReference type="InterPro" id="IPR045851">
    <property type="entry name" value="AMP-bd_C_sf"/>
</dbReference>
<dbReference type="SUPFAM" id="SSF56801">
    <property type="entry name" value="Acetyl-CoA synthetase-like"/>
    <property type="match status" value="1"/>
</dbReference>
<evidence type="ECO:0000259" key="1">
    <source>
        <dbReference type="Pfam" id="PF00501"/>
    </source>
</evidence>
<evidence type="ECO:0000313" key="3">
    <source>
        <dbReference type="EMBL" id="KOR76446.1"/>
    </source>
</evidence>
<name>A0A0M1N2S4_9BACL</name>
<evidence type="ECO:0000259" key="2">
    <source>
        <dbReference type="Pfam" id="PF14535"/>
    </source>
</evidence>
<dbReference type="Gene3D" id="3.40.50.12780">
    <property type="entry name" value="N-terminal domain of ligase-like"/>
    <property type="match status" value="1"/>
</dbReference>
<protein>
    <submittedName>
        <fullName evidence="3">CoF synthetase</fullName>
    </submittedName>
</protein>
<feature type="domain" description="AMP-dependent synthetase/ligase" evidence="1">
    <location>
        <begin position="104"/>
        <end position="308"/>
    </location>
</feature>
<dbReference type="Proteomes" id="UP000036932">
    <property type="component" value="Unassembled WGS sequence"/>
</dbReference>
<dbReference type="OrthoDB" id="580775at2"/>
<accession>A0A0M1N2S4</accession>
<dbReference type="PATRIC" id="fig|1705565.3.peg.1239"/>
<dbReference type="InterPro" id="IPR028154">
    <property type="entry name" value="AMP-dep_Lig_C"/>
</dbReference>
<evidence type="ECO:0000313" key="4">
    <source>
        <dbReference type="Proteomes" id="UP000036932"/>
    </source>
</evidence>
<gene>
    <name evidence="3" type="ORF">AM231_25270</name>
</gene>
<organism evidence="3 4">
    <name type="scientific">Paenibacillus solani</name>
    <dbReference type="NCBI Taxonomy" id="1705565"/>
    <lineage>
        <taxon>Bacteria</taxon>
        <taxon>Bacillati</taxon>
        <taxon>Bacillota</taxon>
        <taxon>Bacilli</taxon>
        <taxon>Bacillales</taxon>
        <taxon>Paenibacillaceae</taxon>
        <taxon>Paenibacillus</taxon>
    </lineage>
</organism>
<feature type="domain" description="AMP-dependent ligase C-terminal" evidence="2">
    <location>
        <begin position="359"/>
        <end position="439"/>
    </location>
</feature>
<reference evidence="4" key="1">
    <citation type="submission" date="2015-08" db="EMBL/GenBank/DDBJ databases">
        <title>Genome sequencing project for genomic taxonomy and phylogenomics of Bacillus-like bacteria.</title>
        <authorList>
            <person name="Liu B."/>
            <person name="Wang J."/>
            <person name="Zhu Y."/>
            <person name="Liu G."/>
            <person name="Chen Q."/>
            <person name="Chen Z."/>
            <person name="Lan J."/>
            <person name="Che J."/>
            <person name="Ge C."/>
            <person name="Shi H."/>
            <person name="Pan Z."/>
            <person name="Liu X."/>
        </authorList>
    </citation>
    <scope>NUCLEOTIDE SEQUENCE [LARGE SCALE GENOMIC DNA]</scope>
    <source>
        <strain evidence="4">FJAT-22460</strain>
    </source>
</reference>
<dbReference type="InterPro" id="IPR042099">
    <property type="entry name" value="ANL_N_sf"/>
</dbReference>
<dbReference type="Pfam" id="PF14535">
    <property type="entry name" value="AMP-binding_C_2"/>
    <property type="match status" value="1"/>
</dbReference>
<comment type="caution">
    <text evidence="3">The sequence shown here is derived from an EMBL/GenBank/DDBJ whole genome shotgun (WGS) entry which is preliminary data.</text>
</comment>
<dbReference type="Gene3D" id="3.30.300.30">
    <property type="match status" value="1"/>
</dbReference>